<keyword evidence="1" id="KW-0378">Hydrolase</keyword>
<dbReference type="SFLD" id="SFLDG01144">
    <property type="entry name" value="C2.B.4:_PGP_Like"/>
    <property type="match status" value="1"/>
</dbReference>
<protein>
    <submittedName>
        <fullName evidence="1">Cof-type HAD-IIB family hydrolase</fullName>
    </submittedName>
</protein>
<dbReference type="SUPFAM" id="SSF56784">
    <property type="entry name" value="HAD-like"/>
    <property type="match status" value="1"/>
</dbReference>
<proteinExistence type="predicted"/>
<dbReference type="RefSeq" id="WP_156006302.1">
    <property type="nucleotide sequence ID" value="NZ_CP046276.1"/>
</dbReference>
<dbReference type="NCBIfam" id="TIGR00099">
    <property type="entry name" value="Cof-subfamily"/>
    <property type="match status" value="1"/>
</dbReference>
<dbReference type="OrthoDB" id="9781413at2"/>
<dbReference type="NCBIfam" id="TIGR01484">
    <property type="entry name" value="HAD-SF-IIB"/>
    <property type="match status" value="1"/>
</dbReference>
<dbReference type="Proteomes" id="UP000424468">
    <property type="component" value="Chromosome"/>
</dbReference>
<dbReference type="InterPro" id="IPR006379">
    <property type="entry name" value="HAD-SF_hydro_IIB"/>
</dbReference>
<dbReference type="InterPro" id="IPR000150">
    <property type="entry name" value="Cof"/>
</dbReference>
<name>A0A6I6C8V1_9MOLU</name>
<accession>A0A6I6C8V1</accession>
<dbReference type="PANTHER" id="PTHR10000:SF8">
    <property type="entry name" value="HAD SUPERFAMILY HYDROLASE-LIKE, TYPE 3"/>
    <property type="match status" value="1"/>
</dbReference>
<dbReference type="SFLD" id="SFLDG01140">
    <property type="entry name" value="C2.B:_Phosphomannomutase_and_P"/>
    <property type="match status" value="1"/>
</dbReference>
<dbReference type="PANTHER" id="PTHR10000">
    <property type="entry name" value="PHOSPHOSERINE PHOSPHATASE"/>
    <property type="match status" value="1"/>
</dbReference>
<dbReference type="Gene3D" id="3.40.50.1000">
    <property type="entry name" value="HAD superfamily/HAD-like"/>
    <property type="match status" value="1"/>
</dbReference>
<dbReference type="PROSITE" id="PS01229">
    <property type="entry name" value="COF_2"/>
    <property type="match status" value="1"/>
</dbReference>
<dbReference type="EMBL" id="CP046276">
    <property type="protein sequence ID" value="QGS51889.1"/>
    <property type="molecule type" value="Genomic_DNA"/>
</dbReference>
<sequence>MIKAILLDIDGTLTNDEKKITKKTKEALMNAQKKGIILVLASGRPTKGLYKYAKELEMDKYNGLLISFNGAVITNYETNEKLFEQVIEHSKAVEVLNHMKNFDVIPMIYKDDHIIVNDVYKNTVNSKVFGKINIIEYEARNTDYLLCEKKDLATNLDWDICKILVAGDPDYLHNSFEKMKKPFINKLNSMFTAEFYYEFTDLGVDKAHALNQVMPKLNIAKEEIIAFGDGQNDKTMIEYAGIGVAMENAIDELKAVAQFVTKSNQEDGIAYALEKYLK</sequence>
<dbReference type="CDD" id="cd07516">
    <property type="entry name" value="HAD_Pase"/>
    <property type="match status" value="1"/>
</dbReference>
<gene>
    <name evidence="1" type="ORF">STABA_v1c05260</name>
</gene>
<dbReference type="KEGG" id="stab:STABA_v1c05260"/>
<dbReference type="GO" id="GO:0005829">
    <property type="term" value="C:cytosol"/>
    <property type="evidence" value="ECO:0007669"/>
    <property type="project" value="TreeGrafter"/>
</dbReference>
<evidence type="ECO:0000313" key="2">
    <source>
        <dbReference type="Proteomes" id="UP000424468"/>
    </source>
</evidence>
<dbReference type="Pfam" id="PF08282">
    <property type="entry name" value="Hydrolase_3"/>
    <property type="match status" value="1"/>
</dbReference>
<dbReference type="AlphaFoldDB" id="A0A6I6C8V1"/>
<dbReference type="Gene3D" id="3.30.1240.10">
    <property type="match status" value="1"/>
</dbReference>
<evidence type="ECO:0000313" key="1">
    <source>
        <dbReference type="EMBL" id="QGS51889.1"/>
    </source>
</evidence>
<keyword evidence="2" id="KW-1185">Reference proteome</keyword>
<dbReference type="SFLD" id="SFLDS00003">
    <property type="entry name" value="Haloacid_Dehalogenase"/>
    <property type="match status" value="1"/>
</dbReference>
<dbReference type="GO" id="GO:0000287">
    <property type="term" value="F:magnesium ion binding"/>
    <property type="evidence" value="ECO:0007669"/>
    <property type="project" value="TreeGrafter"/>
</dbReference>
<dbReference type="GO" id="GO:0016791">
    <property type="term" value="F:phosphatase activity"/>
    <property type="evidence" value="ECO:0007669"/>
    <property type="project" value="TreeGrafter"/>
</dbReference>
<dbReference type="InterPro" id="IPR036412">
    <property type="entry name" value="HAD-like_sf"/>
</dbReference>
<reference evidence="1 2" key="1">
    <citation type="submission" date="2019-11" db="EMBL/GenBank/DDBJ databases">
        <title>Complete genome sequence of Spiroplasma tabanidicola TAUS-1 (DSM 22603).</title>
        <authorList>
            <person name="Huang C.-T."/>
            <person name="Lin Y.-C."/>
            <person name="Kuo C.-H."/>
        </authorList>
    </citation>
    <scope>NUCLEOTIDE SEQUENCE [LARGE SCALE GENOMIC DNA]</scope>
    <source>
        <strain evidence="1 2">TAUS-1</strain>
    </source>
</reference>
<dbReference type="InterPro" id="IPR023214">
    <property type="entry name" value="HAD_sf"/>
</dbReference>
<organism evidence="1 2">
    <name type="scientific">Spiroplasma tabanidicola</name>
    <dbReference type="NCBI Taxonomy" id="324079"/>
    <lineage>
        <taxon>Bacteria</taxon>
        <taxon>Bacillati</taxon>
        <taxon>Mycoplasmatota</taxon>
        <taxon>Mollicutes</taxon>
        <taxon>Entomoplasmatales</taxon>
        <taxon>Spiroplasmataceae</taxon>
        <taxon>Spiroplasma</taxon>
    </lineage>
</organism>